<organism evidence="5 6">
    <name type="scientific">Gymnopus androsaceus JB14</name>
    <dbReference type="NCBI Taxonomy" id="1447944"/>
    <lineage>
        <taxon>Eukaryota</taxon>
        <taxon>Fungi</taxon>
        <taxon>Dikarya</taxon>
        <taxon>Basidiomycota</taxon>
        <taxon>Agaricomycotina</taxon>
        <taxon>Agaricomycetes</taxon>
        <taxon>Agaricomycetidae</taxon>
        <taxon>Agaricales</taxon>
        <taxon>Marasmiineae</taxon>
        <taxon>Omphalotaceae</taxon>
        <taxon>Gymnopus</taxon>
    </lineage>
</organism>
<dbReference type="GO" id="GO:0008270">
    <property type="term" value="F:zinc ion binding"/>
    <property type="evidence" value="ECO:0007669"/>
    <property type="project" value="UniProtKB-KW"/>
</dbReference>
<evidence type="ECO:0000259" key="4">
    <source>
        <dbReference type="Pfam" id="PF01753"/>
    </source>
</evidence>
<dbReference type="Gene3D" id="6.10.140.2220">
    <property type="match status" value="1"/>
</dbReference>
<dbReference type="EMBL" id="ML769529">
    <property type="protein sequence ID" value="KAE9395530.1"/>
    <property type="molecule type" value="Genomic_DNA"/>
</dbReference>
<evidence type="ECO:0000256" key="3">
    <source>
        <dbReference type="ARBA" id="ARBA00022833"/>
    </source>
</evidence>
<dbReference type="AlphaFoldDB" id="A0A6A4HCQ3"/>
<gene>
    <name evidence="5" type="ORF">BT96DRAFT_942351</name>
</gene>
<name>A0A6A4HCQ3_9AGAR</name>
<dbReference type="SUPFAM" id="SSF144232">
    <property type="entry name" value="HIT/MYND zinc finger-like"/>
    <property type="match status" value="1"/>
</dbReference>
<protein>
    <recommendedName>
        <fullName evidence="4">MYND-type domain-containing protein</fullName>
    </recommendedName>
</protein>
<keyword evidence="2" id="KW-0863">Zinc-finger</keyword>
<evidence type="ECO:0000256" key="2">
    <source>
        <dbReference type="ARBA" id="ARBA00022771"/>
    </source>
</evidence>
<sequence length="109" mass="12982">MHAFRKTSTELVMPPFLKKSCEGMLQWHRVMEAQRMEFRMNCSILCSSMLLLFSGCRYRTYCSIEYQKVDWKKHRTECKDLLREYLDNDSTGQLITPNPIDCSFFAAFF</sequence>
<dbReference type="Proteomes" id="UP000799118">
    <property type="component" value="Unassembled WGS sequence"/>
</dbReference>
<keyword evidence="1" id="KW-0479">Metal-binding</keyword>
<keyword evidence="6" id="KW-1185">Reference proteome</keyword>
<keyword evidence="3" id="KW-0862">Zinc</keyword>
<accession>A0A6A4HCQ3</accession>
<evidence type="ECO:0000313" key="6">
    <source>
        <dbReference type="Proteomes" id="UP000799118"/>
    </source>
</evidence>
<evidence type="ECO:0000313" key="5">
    <source>
        <dbReference type="EMBL" id="KAE9395530.1"/>
    </source>
</evidence>
<dbReference type="Pfam" id="PF01753">
    <property type="entry name" value="zf-MYND"/>
    <property type="match status" value="1"/>
</dbReference>
<dbReference type="OrthoDB" id="432970at2759"/>
<reference evidence="5" key="1">
    <citation type="journal article" date="2019" name="Environ. Microbiol.">
        <title>Fungal ecological strategies reflected in gene transcription - a case study of two litter decomposers.</title>
        <authorList>
            <person name="Barbi F."/>
            <person name="Kohler A."/>
            <person name="Barry K."/>
            <person name="Baskaran P."/>
            <person name="Daum C."/>
            <person name="Fauchery L."/>
            <person name="Ihrmark K."/>
            <person name="Kuo A."/>
            <person name="LaButti K."/>
            <person name="Lipzen A."/>
            <person name="Morin E."/>
            <person name="Grigoriev I.V."/>
            <person name="Henrissat B."/>
            <person name="Lindahl B."/>
            <person name="Martin F."/>
        </authorList>
    </citation>
    <scope>NUCLEOTIDE SEQUENCE</scope>
    <source>
        <strain evidence="5">JB14</strain>
    </source>
</reference>
<feature type="domain" description="MYND-type" evidence="4">
    <location>
        <begin position="49"/>
        <end position="78"/>
    </location>
</feature>
<proteinExistence type="predicted"/>
<dbReference type="InterPro" id="IPR002893">
    <property type="entry name" value="Znf_MYND"/>
</dbReference>
<evidence type="ECO:0000256" key="1">
    <source>
        <dbReference type="ARBA" id="ARBA00022723"/>
    </source>
</evidence>